<evidence type="ECO:0000313" key="8">
    <source>
        <dbReference type="EMBL" id="MBM6922240.1"/>
    </source>
</evidence>
<keyword evidence="9" id="KW-1185">Reference proteome</keyword>
<gene>
    <name evidence="8" type="ORF">H9X81_00840</name>
</gene>
<evidence type="ECO:0000256" key="6">
    <source>
        <dbReference type="SAM" id="Phobius"/>
    </source>
</evidence>
<protein>
    <recommendedName>
        <fullName evidence="7">ABC3 transporter permease C-terminal domain-containing protein</fullName>
    </recommendedName>
</protein>
<evidence type="ECO:0000256" key="4">
    <source>
        <dbReference type="ARBA" id="ARBA00022989"/>
    </source>
</evidence>
<feature type="transmembrane region" description="Helical" evidence="6">
    <location>
        <begin position="142"/>
        <end position="164"/>
    </location>
</feature>
<feature type="transmembrane region" description="Helical" evidence="6">
    <location>
        <begin position="58"/>
        <end position="81"/>
    </location>
</feature>
<dbReference type="Pfam" id="PF02687">
    <property type="entry name" value="FtsX"/>
    <property type="match status" value="1"/>
</dbReference>
<organism evidence="8 9">
    <name type="scientific">Hydrogenoanaerobacterium saccharovorans</name>
    <dbReference type="NCBI Taxonomy" id="474960"/>
    <lineage>
        <taxon>Bacteria</taxon>
        <taxon>Bacillati</taxon>
        <taxon>Bacillota</taxon>
        <taxon>Clostridia</taxon>
        <taxon>Eubacteriales</taxon>
        <taxon>Oscillospiraceae</taxon>
        <taxon>Hydrogenoanaerobacterium</taxon>
    </lineage>
</organism>
<evidence type="ECO:0000313" key="9">
    <source>
        <dbReference type="Proteomes" id="UP000724149"/>
    </source>
</evidence>
<comment type="caution">
    <text evidence="8">The sequence shown here is derived from an EMBL/GenBank/DDBJ whole genome shotgun (WGS) entry which is preliminary data.</text>
</comment>
<keyword evidence="5 6" id="KW-0472">Membrane</keyword>
<evidence type="ECO:0000256" key="2">
    <source>
        <dbReference type="ARBA" id="ARBA00022475"/>
    </source>
</evidence>
<accession>A0ABS2GIE7</accession>
<evidence type="ECO:0000256" key="5">
    <source>
        <dbReference type="ARBA" id="ARBA00023136"/>
    </source>
</evidence>
<feature type="transmembrane region" description="Helical" evidence="6">
    <location>
        <begin position="12"/>
        <end position="38"/>
    </location>
</feature>
<comment type="subcellular location">
    <subcellularLocation>
        <location evidence="1">Cell membrane</location>
        <topology evidence="1">Multi-pass membrane protein</topology>
    </subcellularLocation>
</comment>
<keyword evidence="4 6" id="KW-1133">Transmembrane helix</keyword>
<evidence type="ECO:0000256" key="1">
    <source>
        <dbReference type="ARBA" id="ARBA00004651"/>
    </source>
</evidence>
<keyword evidence="3 6" id="KW-0812">Transmembrane</keyword>
<feature type="transmembrane region" description="Helical" evidence="6">
    <location>
        <begin position="101"/>
        <end position="122"/>
    </location>
</feature>
<dbReference type="Proteomes" id="UP000724149">
    <property type="component" value="Unassembled WGS sequence"/>
</dbReference>
<sequence>MLRKVKRRCRPTTLMLILGFAISMTAVLIGISVIHGLLESLSSAGQEAPILQTIQNSGLSLALRIYLFSMVNCMTAANFWVITRRRDLAVCKAFGWSGARIIGAVVGDLAGILLISLGLGLLLTAGLSRLTSGVLSIHITPFFLGSTLLLLLFTLAVSAAVPVVRILGIHPAEVIG</sequence>
<evidence type="ECO:0000259" key="7">
    <source>
        <dbReference type="Pfam" id="PF02687"/>
    </source>
</evidence>
<keyword evidence="2" id="KW-1003">Cell membrane</keyword>
<dbReference type="RefSeq" id="WP_204719240.1">
    <property type="nucleotide sequence ID" value="NZ_JACSNR010000001.1"/>
</dbReference>
<dbReference type="InterPro" id="IPR003838">
    <property type="entry name" value="ABC3_permease_C"/>
</dbReference>
<reference evidence="8 9" key="1">
    <citation type="journal article" date="2021" name="Sci. Rep.">
        <title>The distribution of antibiotic resistance genes in chicken gut microbiota commensals.</title>
        <authorList>
            <person name="Juricova H."/>
            <person name="Matiasovicova J."/>
            <person name="Kubasova T."/>
            <person name="Cejkova D."/>
            <person name="Rychlik I."/>
        </authorList>
    </citation>
    <scope>NUCLEOTIDE SEQUENCE [LARGE SCALE GENOMIC DNA]</scope>
    <source>
        <strain evidence="8 9">An564</strain>
    </source>
</reference>
<feature type="domain" description="ABC3 transporter permease C-terminal" evidence="7">
    <location>
        <begin position="62"/>
        <end position="171"/>
    </location>
</feature>
<dbReference type="EMBL" id="JACSNR010000001">
    <property type="protein sequence ID" value="MBM6922240.1"/>
    <property type="molecule type" value="Genomic_DNA"/>
</dbReference>
<name>A0ABS2GIE7_9FIRM</name>
<evidence type="ECO:0000256" key="3">
    <source>
        <dbReference type="ARBA" id="ARBA00022692"/>
    </source>
</evidence>
<proteinExistence type="predicted"/>